<dbReference type="PANTHER" id="PTHR34055">
    <property type="entry name" value="OS09G0491596 PROTEIN"/>
    <property type="match status" value="1"/>
</dbReference>
<feature type="region of interest" description="Disordered" evidence="1">
    <location>
        <begin position="166"/>
        <end position="203"/>
    </location>
</feature>
<evidence type="ECO:0000313" key="2">
    <source>
        <dbReference type="EnsemblPlants" id="Zm00001eb285300_P001"/>
    </source>
</evidence>
<keyword evidence="3" id="KW-1185">Reference proteome</keyword>
<proteinExistence type="predicted"/>
<accession>A0A804PYL3</accession>
<dbReference type="InParanoid" id="A0A804PYL3"/>
<reference evidence="2" key="2">
    <citation type="submission" date="2019-07" db="EMBL/GenBank/DDBJ databases">
        <authorList>
            <person name="Seetharam A."/>
            <person name="Woodhouse M."/>
            <person name="Cannon E."/>
        </authorList>
    </citation>
    <scope>NUCLEOTIDE SEQUENCE [LARGE SCALE GENOMIC DNA]</scope>
    <source>
        <strain evidence="2">cv. B73</strain>
    </source>
</reference>
<feature type="compositionally biased region" description="Basic and acidic residues" evidence="1">
    <location>
        <begin position="292"/>
        <end position="301"/>
    </location>
</feature>
<dbReference type="Proteomes" id="UP000007305">
    <property type="component" value="Chromosome 6"/>
</dbReference>
<sequence>MELLHPSDVRAPSPDAHRPAIPMSPTNPSPMHSTTSTLLVATISVNRALHQPPARSPRREPCQPPARSPRRHARISTGRALRTHPSRAELRVSPPAIPPFVFPYPLYLSSIMSPRHPLPSQGNRGSRRIHPPSCPRFPAKQIPLPLHTGGLVGSYSSSVVPAGVAAAGTRGRGRGKKQTTVRSHEDKGSSGEEVVPVKKRRGRPQKLFASKIDQADVENFVEQVDADQEEADDAKLKNNTTAGGTKRGRPLKEGSNIAVEDTNSTIRLSSDESMRTNGFRQIGSRRKNKPRRASETGLECK</sequence>
<reference evidence="3" key="1">
    <citation type="journal article" date="2009" name="Science">
        <title>The B73 maize genome: complexity, diversity, and dynamics.</title>
        <authorList>
            <person name="Schnable P.S."/>
            <person name="Ware D."/>
            <person name="Fulton R.S."/>
            <person name="Stein J.C."/>
            <person name="Wei F."/>
            <person name="Pasternak S."/>
            <person name="Liang C."/>
            <person name="Zhang J."/>
            <person name="Fulton L."/>
            <person name="Graves T.A."/>
            <person name="Minx P."/>
            <person name="Reily A.D."/>
            <person name="Courtney L."/>
            <person name="Kruchowski S.S."/>
            <person name="Tomlinson C."/>
            <person name="Strong C."/>
            <person name="Delehaunty K."/>
            <person name="Fronick C."/>
            <person name="Courtney B."/>
            <person name="Rock S.M."/>
            <person name="Belter E."/>
            <person name="Du F."/>
            <person name="Kim K."/>
            <person name="Abbott R.M."/>
            <person name="Cotton M."/>
            <person name="Levy A."/>
            <person name="Marchetto P."/>
            <person name="Ochoa K."/>
            <person name="Jackson S.M."/>
            <person name="Gillam B."/>
            <person name="Chen W."/>
            <person name="Yan L."/>
            <person name="Higginbotham J."/>
            <person name="Cardenas M."/>
            <person name="Waligorski J."/>
            <person name="Applebaum E."/>
            <person name="Phelps L."/>
            <person name="Falcone J."/>
            <person name="Kanchi K."/>
            <person name="Thane T."/>
            <person name="Scimone A."/>
            <person name="Thane N."/>
            <person name="Henke J."/>
            <person name="Wang T."/>
            <person name="Ruppert J."/>
            <person name="Shah N."/>
            <person name="Rotter K."/>
            <person name="Hodges J."/>
            <person name="Ingenthron E."/>
            <person name="Cordes M."/>
            <person name="Kohlberg S."/>
            <person name="Sgro J."/>
            <person name="Delgado B."/>
            <person name="Mead K."/>
            <person name="Chinwalla A."/>
            <person name="Leonard S."/>
            <person name="Crouse K."/>
            <person name="Collura K."/>
            <person name="Kudrna D."/>
            <person name="Currie J."/>
            <person name="He R."/>
            <person name="Angelova A."/>
            <person name="Rajasekar S."/>
            <person name="Mueller T."/>
            <person name="Lomeli R."/>
            <person name="Scara G."/>
            <person name="Ko A."/>
            <person name="Delaney K."/>
            <person name="Wissotski M."/>
            <person name="Lopez G."/>
            <person name="Campos D."/>
            <person name="Braidotti M."/>
            <person name="Ashley E."/>
            <person name="Golser W."/>
            <person name="Kim H."/>
            <person name="Lee S."/>
            <person name="Lin J."/>
            <person name="Dujmic Z."/>
            <person name="Kim W."/>
            <person name="Talag J."/>
            <person name="Zuccolo A."/>
            <person name="Fan C."/>
            <person name="Sebastian A."/>
            <person name="Kramer M."/>
            <person name="Spiegel L."/>
            <person name="Nascimento L."/>
            <person name="Zutavern T."/>
            <person name="Miller B."/>
            <person name="Ambroise C."/>
            <person name="Muller S."/>
            <person name="Spooner W."/>
            <person name="Narechania A."/>
            <person name="Ren L."/>
            <person name="Wei S."/>
            <person name="Kumari S."/>
            <person name="Faga B."/>
            <person name="Levy M.J."/>
            <person name="McMahan L."/>
            <person name="Van Buren P."/>
            <person name="Vaughn M.W."/>
            <person name="Ying K."/>
            <person name="Yeh C.-T."/>
            <person name="Emrich S.J."/>
            <person name="Jia Y."/>
            <person name="Kalyanaraman A."/>
            <person name="Hsia A.-P."/>
            <person name="Barbazuk W.B."/>
            <person name="Baucom R.S."/>
            <person name="Brutnell T.P."/>
            <person name="Carpita N.C."/>
            <person name="Chaparro C."/>
            <person name="Chia J.-M."/>
            <person name="Deragon J.-M."/>
            <person name="Estill J.C."/>
            <person name="Fu Y."/>
            <person name="Jeddeloh J.A."/>
            <person name="Han Y."/>
            <person name="Lee H."/>
            <person name="Li P."/>
            <person name="Lisch D.R."/>
            <person name="Liu S."/>
            <person name="Liu Z."/>
            <person name="Nagel D.H."/>
            <person name="McCann M.C."/>
            <person name="SanMiguel P."/>
            <person name="Myers A.M."/>
            <person name="Nettleton D."/>
            <person name="Nguyen J."/>
            <person name="Penning B.W."/>
            <person name="Ponnala L."/>
            <person name="Schneider K.L."/>
            <person name="Schwartz D.C."/>
            <person name="Sharma A."/>
            <person name="Soderlund C."/>
            <person name="Springer N.M."/>
            <person name="Sun Q."/>
            <person name="Wang H."/>
            <person name="Waterman M."/>
            <person name="Westerman R."/>
            <person name="Wolfgruber T.K."/>
            <person name="Yang L."/>
            <person name="Yu Y."/>
            <person name="Zhang L."/>
            <person name="Zhou S."/>
            <person name="Zhu Q."/>
            <person name="Bennetzen J.L."/>
            <person name="Dawe R.K."/>
            <person name="Jiang J."/>
            <person name="Jiang N."/>
            <person name="Presting G.G."/>
            <person name="Wessler S.R."/>
            <person name="Aluru S."/>
            <person name="Martienssen R.A."/>
            <person name="Clifton S.W."/>
            <person name="McCombie W.R."/>
            <person name="Wing R.A."/>
            <person name="Wilson R.K."/>
        </authorList>
    </citation>
    <scope>NUCLEOTIDE SEQUENCE [LARGE SCALE GENOMIC DNA]</scope>
    <source>
        <strain evidence="3">cv. B73</strain>
    </source>
</reference>
<name>A0A804PYL3_MAIZE</name>
<protein>
    <submittedName>
        <fullName evidence="2">Uncharacterized protein</fullName>
    </submittedName>
</protein>
<dbReference type="InterPro" id="IPR017956">
    <property type="entry name" value="AT_hook_DNA-bd_motif"/>
</dbReference>
<evidence type="ECO:0000256" key="1">
    <source>
        <dbReference type="SAM" id="MobiDB-lite"/>
    </source>
</evidence>
<organism evidence="2 3">
    <name type="scientific">Zea mays</name>
    <name type="common">Maize</name>
    <dbReference type="NCBI Taxonomy" id="4577"/>
    <lineage>
        <taxon>Eukaryota</taxon>
        <taxon>Viridiplantae</taxon>
        <taxon>Streptophyta</taxon>
        <taxon>Embryophyta</taxon>
        <taxon>Tracheophyta</taxon>
        <taxon>Spermatophyta</taxon>
        <taxon>Magnoliopsida</taxon>
        <taxon>Liliopsida</taxon>
        <taxon>Poales</taxon>
        <taxon>Poaceae</taxon>
        <taxon>PACMAD clade</taxon>
        <taxon>Panicoideae</taxon>
        <taxon>Andropogonodae</taxon>
        <taxon>Andropogoneae</taxon>
        <taxon>Tripsacinae</taxon>
        <taxon>Zea</taxon>
    </lineage>
</organism>
<reference evidence="2" key="3">
    <citation type="submission" date="2021-05" db="UniProtKB">
        <authorList>
            <consortium name="EnsemblPlants"/>
        </authorList>
    </citation>
    <scope>IDENTIFICATION</scope>
    <source>
        <strain evidence="2">cv. B73</strain>
    </source>
</reference>
<feature type="compositionally biased region" description="Polar residues" evidence="1">
    <location>
        <begin position="24"/>
        <end position="35"/>
    </location>
</feature>
<evidence type="ECO:0000313" key="3">
    <source>
        <dbReference type="Proteomes" id="UP000007305"/>
    </source>
</evidence>
<feature type="region of interest" description="Disordered" evidence="1">
    <location>
        <begin position="226"/>
        <end position="301"/>
    </location>
</feature>
<feature type="region of interest" description="Disordered" evidence="1">
    <location>
        <begin position="49"/>
        <end position="89"/>
    </location>
</feature>
<dbReference type="GO" id="GO:0003677">
    <property type="term" value="F:DNA binding"/>
    <property type="evidence" value="ECO:0007669"/>
    <property type="project" value="InterPro"/>
</dbReference>
<dbReference type="EnsemblPlants" id="Zm00001eb285300_T001">
    <property type="protein sequence ID" value="Zm00001eb285300_P001"/>
    <property type="gene ID" value="Zm00001eb285300"/>
</dbReference>
<dbReference type="PANTHER" id="PTHR34055:SF5">
    <property type="entry name" value="ZINC FINGER BED DOMAIN-CONTAINING PROTEIN DAYSLEEPER"/>
    <property type="match status" value="1"/>
</dbReference>
<feature type="region of interest" description="Disordered" evidence="1">
    <location>
        <begin position="1"/>
        <end position="35"/>
    </location>
</feature>
<dbReference type="AlphaFoldDB" id="A0A804PYL3"/>
<dbReference type="PRINTS" id="PR00929">
    <property type="entry name" value="ATHOOK"/>
</dbReference>
<dbReference type="Gramene" id="Zm00001eb285300_T001">
    <property type="protein sequence ID" value="Zm00001eb285300_P001"/>
    <property type="gene ID" value="Zm00001eb285300"/>
</dbReference>